<feature type="region of interest" description="Disordered" evidence="8">
    <location>
        <begin position="1719"/>
        <end position="1763"/>
    </location>
</feature>
<feature type="region of interest" description="Disordered" evidence="8">
    <location>
        <begin position="1193"/>
        <end position="1270"/>
    </location>
</feature>
<evidence type="ECO:0000313" key="11">
    <source>
        <dbReference type="Proteomes" id="UP001651158"/>
    </source>
</evidence>
<organism evidence="10 11">
    <name type="scientific">Taenia crassiceps</name>
    <dbReference type="NCBI Taxonomy" id="6207"/>
    <lineage>
        <taxon>Eukaryota</taxon>
        <taxon>Metazoa</taxon>
        <taxon>Spiralia</taxon>
        <taxon>Lophotrochozoa</taxon>
        <taxon>Platyhelminthes</taxon>
        <taxon>Cestoda</taxon>
        <taxon>Eucestoda</taxon>
        <taxon>Cyclophyllidea</taxon>
        <taxon>Taeniidae</taxon>
        <taxon>Taenia</taxon>
    </lineage>
</organism>
<evidence type="ECO:0000256" key="3">
    <source>
        <dbReference type="ARBA" id="ARBA00022491"/>
    </source>
</evidence>
<feature type="domain" description="Mediator complex subunit Med12 LCEWAV-domain" evidence="9">
    <location>
        <begin position="328"/>
        <end position="515"/>
    </location>
</feature>
<feature type="region of interest" description="Disordered" evidence="8">
    <location>
        <begin position="626"/>
        <end position="652"/>
    </location>
</feature>
<keyword evidence="6" id="KW-0804">Transcription</keyword>
<keyword evidence="4" id="KW-0805">Transcription regulation</keyword>
<feature type="compositionally biased region" description="Low complexity" evidence="8">
    <location>
        <begin position="2049"/>
        <end position="2062"/>
    </location>
</feature>
<evidence type="ECO:0000256" key="5">
    <source>
        <dbReference type="ARBA" id="ARBA00023159"/>
    </source>
</evidence>
<dbReference type="EMBL" id="JAKROA010000001">
    <property type="protein sequence ID" value="KAL5111299.1"/>
    <property type="molecule type" value="Genomic_DNA"/>
</dbReference>
<feature type="compositionally biased region" description="Gly residues" evidence="8">
    <location>
        <begin position="1731"/>
        <end position="1740"/>
    </location>
</feature>
<feature type="region of interest" description="Disordered" evidence="8">
    <location>
        <begin position="1"/>
        <end position="30"/>
    </location>
</feature>
<keyword evidence="3" id="KW-0678">Repressor</keyword>
<feature type="region of interest" description="Disordered" evidence="8">
    <location>
        <begin position="2026"/>
        <end position="2064"/>
    </location>
</feature>
<keyword evidence="11" id="KW-1185">Reference proteome</keyword>
<feature type="region of interest" description="Disordered" evidence="8">
    <location>
        <begin position="2231"/>
        <end position="2273"/>
    </location>
</feature>
<feature type="region of interest" description="Disordered" evidence="8">
    <location>
        <begin position="2103"/>
        <end position="2145"/>
    </location>
</feature>
<protein>
    <submittedName>
        <fullName evidence="10">Mediator of RNA polymerase II transcription subunit 12</fullName>
    </submittedName>
</protein>
<evidence type="ECO:0000313" key="10">
    <source>
        <dbReference type="EMBL" id="KAL5111299.1"/>
    </source>
</evidence>
<feature type="compositionally biased region" description="Low complexity" evidence="8">
    <location>
        <begin position="2196"/>
        <end position="2214"/>
    </location>
</feature>
<accession>A0ABR4QNV1</accession>
<feature type="compositionally biased region" description="Low complexity" evidence="8">
    <location>
        <begin position="1719"/>
        <end position="1730"/>
    </location>
</feature>
<keyword evidence="5" id="KW-0010">Activator</keyword>
<evidence type="ECO:0000256" key="2">
    <source>
        <dbReference type="ARBA" id="ARBA00010289"/>
    </source>
</evidence>
<reference evidence="10 11" key="1">
    <citation type="journal article" date="2022" name="Front. Cell. Infect. Microbiol.">
        <title>The Genomes of Two Strains of Taenia crassiceps the Animal Model for the Study of Human Cysticercosis.</title>
        <authorList>
            <person name="Bobes R.J."/>
            <person name="Estrada K."/>
            <person name="Rios-Valencia D.G."/>
            <person name="Calderon-Gallegos A."/>
            <person name="de la Torre P."/>
            <person name="Carrero J.C."/>
            <person name="Sanchez-Flores A."/>
            <person name="Laclette J.P."/>
        </authorList>
    </citation>
    <scope>NUCLEOTIDE SEQUENCE [LARGE SCALE GENOMIC DNA]</scope>
    <source>
        <strain evidence="10">WFUcys</strain>
    </source>
</reference>
<gene>
    <name evidence="10" type="ORF">TcWFU_001035</name>
</gene>
<feature type="compositionally biased region" description="Low complexity" evidence="8">
    <location>
        <begin position="2231"/>
        <end position="2248"/>
    </location>
</feature>
<feature type="region of interest" description="Disordered" evidence="8">
    <location>
        <begin position="1903"/>
        <end position="1933"/>
    </location>
</feature>
<dbReference type="Proteomes" id="UP001651158">
    <property type="component" value="Unassembled WGS sequence"/>
</dbReference>
<sequence>MSKFPSLEGYPLKGRGSGPPDVYPQKPNQLEDALTEQLVKDGFKYHRPVADEYKSGRGSSTPQDLDTAWDLYYNILLVKAQTAPPFEPDNPQIQVGSYSGMDKDWGQLKDWLSDLSGANCNRRSTVFHVSKERILSELVSCRFPLSHSLRLINKLIIHTTAPLENLKKKQKLDPTMEWTEELLRMLDELFSGDLSATSPAKYDCMCTEWDYLFNLLTILYDNDLVEHWDVLKWLASKLDRLYDNSLRLVSQDCSSFCSHHERPQAVKCDPLRSLKFVLPYFQRFCLRFTESELLARRILYWACSVFSELLRACALRSNSAVLTFTKPEDYIDFFACSHHRPLLLSTSSIIIALTLHCPSAAVWNKITSETNYTYLSGSPLDLLPCPLSCLPIYPGPEASNLRKCLVETEAVLLERGRLAESGWYLFPSRTITSDECTNETNTEMFVRVLDELDSHDFNQSVDPQPIDSLFKKLFHSEHLESPRSITALVTFLCKWAVSPSRTGIHRSIILACLLDYLYSKLPAFNFQTCFLSFLDFHAPSSPNVDGPGFRSLVCLFAELIDRGLFNHDAFVRTYIARGVFDSSFHPLANADSVPPSLTSSSTLPLPTAAASLHPSSLNNNFSVQSEISEDNDRNSMDNPDSVRSDLGSGLPQRHSCDLNRHLQYLIHFPLPQDDSYAHEQNQRAQLLYGSSARAHSRARETPRKVSRDIVKLFTRSAHRLDVVHGELGKRKKNKERVVDVNVTPNGTQRGSSGTKETRSLEELLEAISTRFRSLNYYDMEYVISKSMPAYLRSLSGTTSVSAAITSCGGESLAADSSGIAASSPSAPSSSRDHIYYPAHNSIFLFLELIETSLNILTLLDTVLETLERLQASSLSAPYPCMSSYLSFVWLRAIGILRAHQAVLITQPGLQQRTLTCLIEQLRRGTQEKLQSKRCILEYLKSLYLSSAYIKRLCTPTIPPSAFESLQNQLTLNPQTSEILRRLHAYPEDRKTLVDETLKGVLQCRDPDRLAALSDRFVDYSVQCPELALEWLPAMAALVNPSQRGGGVSISSSVVASGAQNFNSEVGGQLDDPLGWDNLASLIGTLLAHHCIDTEKLFDKLINPSLALGLDQSSAPIDSRSEPTVRLACHILHRLFTVETIAQESQPSSFRVSEPSLLFSALRRVNYALFIDTLKMLMIHSNKGKPLELIDEAGEDGSAAGSDDNSSDNDRDSERETDDGPADSSLDPADGFDLMDGPPVSKNKRKRRRVHLAPSKNKRRRGMNARRSTSSVNLLNVRRKNRLASSIHQSTCAFLTTGQPPSDAELREMSLRDFAHLVLREICTTPWVREYFYLISTRLLQENVLIDKVISSNQTRFLLHIIYHPHDVKWVDLAATSDNVAEAMLSLISSVNVWSLHATLMELNLLCRQISFTSSKEALDQVANRIVTGFNEQALAYLKPTPVGSFSASTFGEQLPEALPDIEIPESDNSWLLPSLIAKLPHELKMQIVTKTCDILNGIKLFWRHKNDEDQERIVMQHSILLAHPVFSSILHVCMETVDPLERLYEQLEYFVSGVKETRDRMPENLRTRHILQECLALRLSLLGICLSSMNLTTDRLISGALILAQLIGFGVTEPHSNQTLFFTCLDMLHSLVHNLAAQVGPDNPQYQNLAKKVRKKLAERHFTVGIEYIRPLLFIGRTGYPFVAVTPLDGTAGSGNRGDGGSGAGKLGGSSKFASFKSSGKSSGASASRYSGGGGSGVGSGSASAAANSGSNNGTPSSGGGGVKTFTRKRGYAFVSRDRFAPWEIYDVNRRSAFLAMCGAVQVPATQSRDEEQANILLSHEHPVTHRRSEEFYLQSLFHEAEPLVSSTSTTAVSSPSSSIDSASKQFILGSVPSTKRHSGIEGMPRRMAQQNQRLSKPEDLIYRQQQQQQAPPSLSLPSTQMRMQAPSQQPMKRKRSRAAVQHQEEMLLPPPPPQMYHQGMYPPPQTSSAMAAAQAAESAAAATTTTAPTTVTGKRKRMAGVAGGGGGTVAAAAAPAASAASMRRGVAPPSRSYDNGAVPMPSQQQAWSGGRISSAAGSSGRVPTQRQNLSEFVQNQTKAQHKAAQQQQMAAAFAAGVMPMEEPFSQQQQDSRFRGGGGGGDPSFGFTEMMPPQSCAGGPFVPDFATMDSQLRHQRHQRYMGGGNQSQQVVPDPPPYPGRPQPTKAPPPQPPPPQMMIQMMGSSTSAPAPSMPTSAVVGEAMTQAQHRTYMMSSAQSSSSAFMSEAPRAAPPPPPPHFSRLYDTTGGGGGEYR</sequence>
<evidence type="ECO:0000259" key="9">
    <source>
        <dbReference type="Pfam" id="PF12145"/>
    </source>
</evidence>
<evidence type="ECO:0000256" key="7">
    <source>
        <dbReference type="ARBA" id="ARBA00023242"/>
    </source>
</evidence>
<feature type="compositionally biased region" description="Polar residues" evidence="8">
    <location>
        <begin position="1911"/>
        <end position="1931"/>
    </location>
</feature>
<name>A0ABR4QNV1_9CEST</name>
<feature type="compositionally biased region" description="Pro residues" evidence="8">
    <location>
        <begin position="2172"/>
        <end position="2195"/>
    </location>
</feature>
<evidence type="ECO:0000256" key="8">
    <source>
        <dbReference type="SAM" id="MobiDB-lite"/>
    </source>
</evidence>
<feature type="compositionally biased region" description="Basic and acidic residues" evidence="8">
    <location>
        <begin position="630"/>
        <end position="643"/>
    </location>
</feature>
<feature type="compositionally biased region" description="Basic residues" evidence="8">
    <location>
        <begin position="1241"/>
        <end position="1263"/>
    </location>
</feature>
<feature type="region of interest" description="Disordered" evidence="8">
    <location>
        <begin position="2161"/>
        <end position="2214"/>
    </location>
</feature>
<dbReference type="InterPro" id="IPR021990">
    <property type="entry name" value="Mediator_Med12_LCEWAV"/>
</dbReference>
<feature type="domain" description="Mediator complex subunit Med12 LCEWAV-domain" evidence="9">
    <location>
        <begin position="520"/>
        <end position="687"/>
    </location>
</feature>
<feature type="compositionally biased region" description="Low complexity" evidence="8">
    <location>
        <begin position="1741"/>
        <end position="1756"/>
    </location>
</feature>
<evidence type="ECO:0000256" key="1">
    <source>
        <dbReference type="ARBA" id="ARBA00004123"/>
    </source>
</evidence>
<comment type="similarity">
    <text evidence="2">Belongs to the Mediator complex subunit 12 family.</text>
</comment>
<evidence type="ECO:0000256" key="6">
    <source>
        <dbReference type="ARBA" id="ARBA00023163"/>
    </source>
</evidence>
<keyword evidence="7" id="KW-0539">Nucleus</keyword>
<comment type="caution">
    <text evidence="10">The sequence shown here is derived from an EMBL/GenBank/DDBJ whole genome shotgun (WGS) entry which is preliminary data.</text>
</comment>
<comment type="subcellular location">
    <subcellularLocation>
        <location evidence="1">Nucleus</location>
    </subcellularLocation>
</comment>
<evidence type="ECO:0000256" key="4">
    <source>
        <dbReference type="ARBA" id="ARBA00023015"/>
    </source>
</evidence>
<dbReference type="Pfam" id="PF12145">
    <property type="entry name" value="Med12-LCEWAV"/>
    <property type="match status" value="2"/>
</dbReference>
<proteinExistence type="inferred from homology"/>